<name>A0A097EQ69_9GAMM</name>
<gene>
    <name evidence="2" type="ORF">LO80_06890</name>
</gene>
<dbReference type="KEGG" id="frf:LO80_06890"/>
<feature type="transmembrane region" description="Helical" evidence="1">
    <location>
        <begin position="111"/>
        <end position="131"/>
    </location>
</feature>
<dbReference type="RefSeq" id="WP_040009888.1">
    <property type="nucleotide sequence ID" value="NZ_CP009574.1"/>
</dbReference>
<keyword evidence="1" id="KW-0472">Membrane</keyword>
<keyword evidence="1" id="KW-1133">Transmembrane helix</keyword>
<evidence type="ECO:0000313" key="3">
    <source>
        <dbReference type="Proteomes" id="UP000029672"/>
    </source>
</evidence>
<keyword evidence="1" id="KW-0812">Transmembrane</keyword>
<feature type="transmembrane region" description="Helical" evidence="1">
    <location>
        <begin position="86"/>
        <end position="105"/>
    </location>
</feature>
<protein>
    <submittedName>
        <fullName evidence="2">Uncharacterized protein</fullName>
    </submittedName>
</protein>
<dbReference type="EMBL" id="CP009574">
    <property type="protein sequence ID" value="AIT09715.1"/>
    <property type="molecule type" value="Genomic_DNA"/>
</dbReference>
<reference evidence="2 3" key="1">
    <citation type="submission" date="2014-10" db="EMBL/GenBank/DDBJ databases">
        <title>Whole genome sequence of Francisella endociliophora strain FSC1006, isolated from a laboratory culture of the marine ciliate Euplotes raikovi.</title>
        <authorList>
            <person name="Granberg M."/>
            <person name="Backman S."/>
            <person name="Lundmark E."/>
            <person name="Nilsson E."/>
            <person name="Karlsson E."/>
            <person name="Thelaus J."/>
            <person name="Ohrman C."/>
            <person name="Larkeryd A."/>
            <person name="Stenberg P."/>
        </authorList>
    </citation>
    <scope>NUCLEOTIDE SEQUENCE [LARGE SCALE GENOMIC DNA]</scope>
    <source>
        <strain evidence="2 3">FSC1006</strain>
    </source>
</reference>
<dbReference type="Proteomes" id="UP000029672">
    <property type="component" value="Chromosome"/>
</dbReference>
<sequence length="191" mass="19900">MINLKKILVIWFCIYLAGCVSVPDDKSQFYNAGTVEKVTLIKSYKALTAKSTAEGGAAGALAGGAGGAVLGAGAGLVAVMGLCMMLVPVGAGVPCGATLVVPITAQGAMYGAAYGAIGGLIVGAAGTYVFVADKSKMGLYEYTVILDNNKELTFQQIPDREYKKDDDVLVYKNKVKDKSVYHIEADTDLDN</sequence>
<keyword evidence="3" id="KW-1185">Reference proteome</keyword>
<organism evidence="2 3">
    <name type="scientific">Candidatus Francisella endociliophora</name>
    <dbReference type="NCBI Taxonomy" id="653937"/>
    <lineage>
        <taxon>Bacteria</taxon>
        <taxon>Pseudomonadati</taxon>
        <taxon>Pseudomonadota</taxon>
        <taxon>Gammaproteobacteria</taxon>
        <taxon>Thiotrichales</taxon>
        <taxon>Francisellaceae</taxon>
        <taxon>Francisella</taxon>
    </lineage>
</organism>
<evidence type="ECO:0000313" key="2">
    <source>
        <dbReference type="EMBL" id="AIT09715.1"/>
    </source>
</evidence>
<feature type="transmembrane region" description="Helical" evidence="1">
    <location>
        <begin position="57"/>
        <end position="79"/>
    </location>
</feature>
<dbReference type="AlphaFoldDB" id="A0A097EQ69"/>
<evidence type="ECO:0000256" key="1">
    <source>
        <dbReference type="SAM" id="Phobius"/>
    </source>
</evidence>
<accession>A0A097EQ69</accession>
<dbReference type="HOGENOM" id="CLU_1419616_0_0_6"/>
<proteinExistence type="predicted"/>